<sequence>MIIWGFTTPKNFGPVRKIQCNNCNSETNWFLEKITSWLMLLFIPLVPYKTRYLLKCPECKNCLELQKEEFEELREIIKSSESDRSWDACARVNSIVNGAGGVIRTQTQLNFIRDIQEFERERERRSEK</sequence>
<dbReference type="Pfam" id="PF17032">
    <property type="entry name" value="Zn_ribbon_15"/>
    <property type="match status" value="1"/>
</dbReference>
<feature type="domain" description="Zinc-ribbon 15" evidence="1">
    <location>
        <begin position="18"/>
        <end position="67"/>
    </location>
</feature>
<evidence type="ECO:0000259" key="1">
    <source>
        <dbReference type="Pfam" id="PF17032"/>
    </source>
</evidence>
<dbReference type="InterPro" id="IPR031493">
    <property type="entry name" value="Zinc_ribbon_15"/>
</dbReference>
<reference evidence="2 3" key="1">
    <citation type="submission" date="2017-09" db="EMBL/GenBank/DDBJ databases">
        <title>Evaluation of Pacific Biosciences Sequencing Technology to Finishing C. thermocellum Genome Sequences.</title>
        <authorList>
            <person name="Brown S."/>
        </authorList>
    </citation>
    <scope>NUCLEOTIDE SEQUENCE [LARGE SCALE GENOMIC DNA]</scope>
    <source>
        <strain evidence="2 3">AD2</strain>
    </source>
</reference>
<dbReference type="AlphaFoldDB" id="A0AB36TGC6"/>
<accession>A0AB36TGC6</accession>
<proteinExistence type="predicted"/>
<dbReference type="GeneID" id="35804071"/>
<dbReference type="Proteomes" id="UP000223596">
    <property type="component" value="Unassembled WGS sequence"/>
</dbReference>
<evidence type="ECO:0000313" key="2">
    <source>
        <dbReference type="EMBL" id="PFH02356.1"/>
    </source>
</evidence>
<protein>
    <submittedName>
        <fullName evidence="2">Zinc ribbon family protein</fullName>
    </submittedName>
</protein>
<comment type="caution">
    <text evidence="2">The sequence shown here is derived from an EMBL/GenBank/DDBJ whole genome shotgun (WGS) entry which is preliminary data.</text>
</comment>
<evidence type="ECO:0000313" key="3">
    <source>
        <dbReference type="Proteomes" id="UP000223596"/>
    </source>
</evidence>
<organism evidence="2 3">
    <name type="scientific">Acetivibrio thermocellus AD2</name>
    <dbReference type="NCBI Taxonomy" id="1138384"/>
    <lineage>
        <taxon>Bacteria</taxon>
        <taxon>Bacillati</taxon>
        <taxon>Bacillota</taxon>
        <taxon>Clostridia</taxon>
        <taxon>Eubacteriales</taxon>
        <taxon>Oscillospiraceae</taxon>
        <taxon>Acetivibrio</taxon>
    </lineage>
</organism>
<name>A0AB36TGC6_ACETH</name>
<dbReference type="RefSeq" id="WP_003519428.1">
    <property type="nucleotide sequence ID" value="NZ_CP013828.1"/>
</dbReference>
<gene>
    <name evidence="2" type="ORF">M972_111126</name>
</gene>
<dbReference type="EMBL" id="PDBW01000001">
    <property type="protein sequence ID" value="PFH02356.1"/>
    <property type="molecule type" value="Genomic_DNA"/>
</dbReference>